<gene>
    <name evidence="2" type="ORF">N0V84_000977</name>
</gene>
<dbReference type="OrthoDB" id="10376161at2759"/>
<accession>A0A9W8WMJ3</accession>
<dbReference type="AlphaFoldDB" id="A0A9W8WMJ3"/>
<evidence type="ECO:0000313" key="3">
    <source>
        <dbReference type="Proteomes" id="UP001140502"/>
    </source>
</evidence>
<feature type="compositionally biased region" description="Basic and acidic residues" evidence="1">
    <location>
        <begin position="182"/>
        <end position="194"/>
    </location>
</feature>
<evidence type="ECO:0000256" key="1">
    <source>
        <dbReference type="SAM" id="MobiDB-lite"/>
    </source>
</evidence>
<keyword evidence="3" id="KW-1185">Reference proteome</keyword>
<reference evidence="2" key="1">
    <citation type="submission" date="2022-10" db="EMBL/GenBank/DDBJ databases">
        <title>Tapping the CABI collections for fungal endophytes: first genome assemblies for Collariella, Neodidymelliopsis, Ascochyta clinopodiicola, Didymella pomorum, Didymosphaeria variabile, Neocosmospora piperis and Neocucurbitaria cava.</title>
        <authorList>
            <person name="Hill R."/>
        </authorList>
    </citation>
    <scope>NUCLEOTIDE SEQUENCE</scope>
    <source>
        <strain evidence="2">IMI 366586</strain>
    </source>
</reference>
<feature type="region of interest" description="Disordered" evidence="1">
    <location>
        <begin position="46"/>
        <end position="226"/>
    </location>
</feature>
<organism evidence="2 3">
    <name type="scientific">Fusarium piperis</name>
    <dbReference type="NCBI Taxonomy" id="1435070"/>
    <lineage>
        <taxon>Eukaryota</taxon>
        <taxon>Fungi</taxon>
        <taxon>Dikarya</taxon>
        <taxon>Ascomycota</taxon>
        <taxon>Pezizomycotina</taxon>
        <taxon>Sordariomycetes</taxon>
        <taxon>Hypocreomycetidae</taxon>
        <taxon>Hypocreales</taxon>
        <taxon>Nectriaceae</taxon>
        <taxon>Fusarium</taxon>
        <taxon>Fusarium solani species complex</taxon>
    </lineage>
</organism>
<proteinExistence type="predicted"/>
<name>A0A9W8WMJ3_9HYPO</name>
<protein>
    <submittedName>
        <fullName evidence="2">Uncharacterized protein</fullName>
    </submittedName>
</protein>
<sequence length="226" mass="26446">MSYLGLTDAMASTISLFGHQEASEAEFIDMVDGEQECGADTRYYSLGPKTHRPGDPNIYHYIPNEYGEYEDDDTDYENDYPSSDSDDEYEEGEEDEEEEFDEDVEEDDEEEEEDDDDDEDGEEYGGYWGVFADDSDDDYWTEDEDFDEETSACEIDDRYDSEEDYDRLYGQGPGQDDGGSYHYEKDEYHFHEDDNTQQEIDYPEDPGDEEESENNWAREPSHGDRW</sequence>
<comment type="caution">
    <text evidence="2">The sequence shown here is derived from an EMBL/GenBank/DDBJ whole genome shotgun (WGS) entry which is preliminary data.</text>
</comment>
<feature type="compositionally biased region" description="Acidic residues" evidence="1">
    <location>
        <begin position="133"/>
        <end position="151"/>
    </location>
</feature>
<feature type="compositionally biased region" description="Acidic residues" evidence="1">
    <location>
        <begin position="201"/>
        <end position="213"/>
    </location>
</feature>
<feature type="compositionally biased region" description="Acidic residues" evidence="1">
    <location>
        <begin position="67"/>
        <end position="123"/>
    </location>
</feature>
<dbReference type="Proteomes" id="UP001140502">
    <property type="component" value="Unassembled WGS sequence"/>
</dbReference>
<evidence type="ECO:0000313" key="2">
    <source>
        <dbReference type="EMBL" id="KAJ4328618.1"/>
    </source>
</evidence>
<dbReference type="EMBL" id="JAPEUR010000009">
    <property type="protein sequence ID" value="KAJ4328618.1"/>
    <property type="molecule type" value="Genomic_DNA"/>
</dbReference>